<dbReference type="Gene3D" id="1.25.40.10">
    <property type="entry name" value="Tetratricopeptide repeat domain"/>
    <property type="match status" value="2"/>
</dbReference>
<dbReference type="EMBL" id="JANBQB010000438">
    <property type="protein sequence ID" value="KAJ1976365.1"/>
    <property type="molecule type" value="Genomic_DNA"/>
</dbReference>
<sequence>MATADASTYTIQNLLEKAQENIDALQYDVAHKFCLRALEQDNAHAEALEQTAAVELELGLFHNALQRLNRCVELFPDTGYSKYMYLGQMAEGKDAIAHFQKGAGILRTARQASDLDAAQRAALSTQLGAALCSMAEIYLTDCCFEPEAEASCEQLLEEAVTVDPQSPEVYQLMASVRLSQQRIKEGRTMLLKGLALWQDQDPSDARYPSYDARIATTKLLLELELFDEALHVLGALQKEDDQTVDLWYLYGWTYYCLGEDVKQAINTAKSDAESEERAAEHRAHFRDAVECLTTAISIHQQVGHDDEGILAHAQELLETIGRDFSLDALLAEAQKVDDNPKKGQALLDAIASDDEAQMVTD</sequence>
<name>A0A9W8B3G1_9FUNG</name>
<reference evidence="1" key="1">
    <citation type="submission" date="2022-07" db="EMBL/GenBank/DDBJ databases">
        <title>Phylogenomic reconstructions and comparative analyses of Kickxellomycotina fungi.</title>
        <authorList>
            <person name="Reynolds N.K."/>
            <person name="Stajich J.E."/>
            <person name="Barry K."/>
            <person name="Grigoriev I.V."/>
            <person name="Crous P."/>
            <person name="Smith M.E."/>
        </authorList>
    </citation>
    <scope>NUCLEOTIDE SEQUENCE</scope>
    <source>
        <strain evidence="1">RSA 567</strain>
    </source>
</reference>
<evidence type="ECO:0000313" key="1">
    <source>
        <dbReference type="EMBL" id="KAJ1976365.1"/>
    </source>
</evidence>
<evidence type="ECO:0008006" key="3">
    <source>
        <dbReference type="Google" id="ProtNLM"/>
    </source>
</evidence>
<gene>
    <name evidence="1" type="ORF">H4R34_004004</name>
</gene>
<dbReference type="CDD" id="cd24142">
    <property type="entry name" value="ACL4-like"/>
    <property type="match status" value="1"/>
</dbReference>
<dbReference type="InterPro" id="IPR011990">
    <property type="entry name" value="TPR-like_helical_dom_sf"/>
</dbReference>
<dbReference type="GO" id="GO:0035091">
    <property type="term" value="F:phosphatidylinositol binding"/>
    <property type="evidence" value="ECO:0007669"/>
    <property type="project" value="TreeGrafter"/>
</dbReference>
<organism evidence="1 2">
    <name type="scientific">Dimargaris verticillata</name>
    <dbReference type="NCBI Taxonomy" id="2761393"/>
    <lineage>
        <taxon>Eukaryota</taxon>
        <taxon>Fungi</taxon>
        <taxon>Fungi incertae sedis</taxon>
        <taxon>Zoopagomycota</taxon>
        <taxon>Kickxellomycotina</taxon>
        <taxon>Dimargaritomycetes</taxon>
        <taxon>Dimargaritales</taxon>
        <taxon>Dimargaritaceae</taxon>
        <taxon>Dimargaris</taxon>
    </lineage>
</organism>
<evidence type="ECO:0000313" key="2">
    <source>
        <dbReference type="Proteomes" id="UP001151582"/>
    </source>
</evidence>
<protein>
    <recommendedName>
        <fullName evidence="3">TPR-like protein</fullName>
    </recommendedName>
</protein>
<dbReference type="Proteomes" id="UP001151582">
    <property type="component" value="Unassembled WGS sequence"/>
</dbReference>
<dbReference type="GO" id="GO:0048264">
    <property type="term" value="P:determination of ventral identity"/>
    <property type="evidence" value="ECO:0007669"/>
    <property type="project" value="TreeGrafter"/>
</dbReference>
<accession>A0A9W8B3G1</accession>
<proteinExistence type="predicted"/>
<dbReference type="PANTHER" id="PTHR28654:SF1">
    <property type="entry name" value="AXIN INTERACTOR, DORSALIZATION-ASSOCIATED PROTEIN"/>
    <property type="match status" value="1"/>
</dbReference>
<dbReference type="OrthoDB" id="1914839at2759"/>
<dbReference type="PANTHER" id="PTHR28654">
    <property type="entry name" value="AXIN INTERACTOR, DORSALIZATION-ASSOCIATED PROTEIN"/>
    <property type="match status" value="1"/>
</dbReference>
<keyword evidence="2" id="KW-1185">Reference proteome</keyword>
<comment type="caution">
    <text evidence="1">The sequence shown here is derived from an EMBL/GenBank/DDBJ whole genome shotgun (WGS) entry which is preliminary data.</text>
</comment>
<dbReference type="SUPFAM" id="SSF48452">
    <property type="entry name" value="TPR-like"/>
    <property type="match status" value="2"/>
</dbReference>
<dbReference type="AlphaFoldDB" id="A0A9W8B3G1"/>
<dbReference type="GO" id="GO:0016020">
    <property type="term" value="C:membrane"/>
    <property type="evidence" value="ECO:0007669"/>
    <property type="project" value="TreeGrafter"/>
</dbReference>